<dbReference type="AlphaFoldDB" id="A0A2J6PK55"/>
<sequence length="429" mass="47792">MRKRPLTNYPSPRPHRVQRHSLSRLKRHRGVVINLIVEQWLRRDPAMERSQDKLHWDHFSKKIESFKRRALRNPIYVPAQFGSAYLDKQTILRFRANDDEYILKKQKLDDRNTPIKVESILDNASDVNTVTGDNADNLESRRTDSLESLSDHVFSSPNSRSPSSSRSSSPARTSDANDNKNTDLRDQCHLTDSEQSLYLNDLHLTQFPRIPQQDWPTSISLIDQPIIAVGCLKVRNVACRVPLTTINENHSNCNNSNVIKAQSDEDNMDQASFTISNNESLADAPSPHETDAQSTEGDRSTNSKTSSNASDSPSSEGGTKVNPDDKLEAFIKEDVLRTDPAVADEFYQNVLGKLEYSSPEYPDPADCSRELSLLDLLEFEAFSLVQDSGAPTECAGSSTGPSPSSSGTQRRESASKSEPGNSTTSKTNP</sequence>
<feature type="compositionally biased region" description="Low complexity" evidence="1">
    <location>
        <begin position="396"/>
        <end position="408"/>
    </location>
</feature>
<evidence type="ECO:0000313" key="3">
    <source>
        <dbReference type="Proteomes" id="UP000235672"/>
    </source>
</evidence>
<feature type="compositionally biased region" description="Polar residues" evidence="1">
    <location>
        <begin position="302"/>
        <end position="317"/>
    </location>
</feature>
<feature type="region of interest" description="Disordered" evidence="1">
    <location>
        <begin position="389"/>
        <end position="429"/>
    </location>
</feature>
<dbReference type="OrthoDB" id="3564835at2759"/>
<accession>A0A2J6PK55</accession>
<keyword evidence="3" id="KW-1185">Reference proteome</keyword>
<feature type="region of interest" description="Disordered" evidence="1">
    <location>
        <begin position="278"/>
        <end position="324"/>
    </location>
</feature>
<proteinExistence type="predicted"/>
<feature type="compositionally biased region" description="Low complexity" evidence="1">
    <location>
        <begin position="155"/>
        <end position="174"/>
    </location>
</feature>
<dbReference type="EMBL" id="KZ613522">
    <property type="protein sequence ID" value="PMD14432.1"/>
    <property type="molecule type" value="Genomic_DNA"/>
</dbReference>
<dbReference type="Proteomes" id="UP000235672">
    <property type="component" value="Unassembled WGS sequence"/>
</dbReference>
<feature type="compositionally biased region" description="Polar residues" evidence="1">
    <location>
        <begin position="416"/>
        <end position="429"/>
    </location>
</feature>
<feature type="region of interest" description="Disordered" evidence="1">
    <location>
        <begin position="128"/>
        <end position="184"/>
    </location>
</feature>
<evidence type="ECO:0000256" key="1">
    <source>
        <dbReference type="SAM" id="MobiDB-lite"/>
    </source>
</evidence>
<evidence type="ECO:0000313" key="2">
    <source>
        <dbReference type="EMBL" id="PMD14432.1"/>
    </source>
</evidence>
<gene>
    <name evidence="2" type="ORF">NA56DRAFT_377844</name>
</gene>
<feature type="compositionally biased region" description="Basic and acidic residues" evidence="1">
    <location>
        <begin position="175"/>
        <end position="184"/>
    </location>
</feature>
<name>A0A2J6PK55_9HELO</name>
<protein>
    <submittedName>
        <fullName evidence="2">Uncharacterized protein</fullName>
    </submittedName>
</protein>
<reference evidence="2 3" key="1">
    <citation type="submission" date="2016-05" db="EMBL/GenBank/DDBJ databases">
        <title>A degradative enzymes factory behind the ericoid mycorrhizal symbiosis.</title>
        <authorList>
            <consortium name="DOE Joint Genome Institute"/>
            <person name="Martino E."/>
            <person name="Morin E."/>
            <person name="Grelet G."/>
            <person name="Kuo A."/>
            <person name="Kohler A."/>
            <person name="Daghino S."/>
            <person name="Barry K."/>
            <person name="Choi C."/>
            <person name="Cichocki N."/>
            <person name="Clum A."/>
            <person name="Copeland A."/>
            <person name="Hainaut M."/>
            <person name="Haridas S."/>
            <person name="Labutti K."/>
            <person name="Lindquist E."/>
            <person name="Lipzen A."/>
            <person name="Khouja H.-R."/>
            <person name="Murat C."/>
            <person name="Ohm R."/>
            <person name="Olson A."/>
            <person name="Spatafora J."/>
            <person name="Veneault-Fourrey C."/>
            <person name="Henrissat B."/>
            <person name="Grigoriev I."/>
            <person name="Martin F."/>
            <person name="Perotto S."/>
        </authorList>
    </citation>
    <scope>NUCLEOTIDE SEQUENCE [LARGE SCALE GENOMIC DNA]</scope>
    <source>
        <strain evidence="2 3">UAMH 7357</strain>
    </source>
</reference>
<feature type="compositionally biased region" description="Basic and acidic residues" evidence="1">
    <location>
        <begin position="286"/>
        <end position="301"/>
    </location>
</feature>
<organism evidence="2 3">
    <name type="scientific">Hyaloscypha hepaticicola</name>
    <dbReference type="NCBI Taxonomy" id="2082293"/>
    <lineage>
        <taxon>Eukaryota</taxon>
        <taxon>Fungi</taxon>
        <taxon>Dikarya</taxon>
        <taxon>Ascomycota</taxon>
        <taxon>Pezizomycotina</taxon>
        <taxon>Leotiomycetes</taxon>
        <taxon>Helotiales</taxon>
        <taxon>Hyaloscyphaceae</taxon>
        <taxon>Hyaloscypha</taxon>
    </lineage>
</organism>